<dbReference type="Proteomes" id="UP001151760">
    <property type="component" value="Unassembled WGS sequence"/>
</dbReference>
<evidence type="ECO:0000313" key="1">
    <source>
        <dbReference type="EMBL" id="GJT43264.1"/>
    </source>
</evidence>
<protein>
    <submittedName>
        <fullName evidence="1">Uncharacterized protein</fullName>
    </submittedName>
</protein>
<sequence>MGRSISNPDRLLIDASGYNGYTFDVEQRVCCYISFVNKENIQIQNIKCSIDDIHELQDSGTCHERLQCCRVFMVHTSCPNDHCHPSLPTLGYILEVWDEASMAKRHVIEAVDRTMQE</sequence>
<name>A0ABQ5DWN1_9ASTR</name>
<reference evidence="1" key="1">
    <citation type="journal article" date="2022" name="Int. J. Mol. Sci.">
        <title>Draft Genome of Tanacetum Coccineum: Genomic Comparison of Closely Related Tanacetum-Family Plants.</title>
        <authorList>
            <person name="Yamashiro T."/>
            <person name="Shiraishi A."/>
            <person name="Nakayama K."/>
            <person name="Satake H."/>
        </authorList>
    </citation>
    <scope>NUCLEOTIDE SEQUENCE</scope>
</reference>
<keyword evidence="2" id="KW-1185">Reference proteome</keyword>
<evidence type="ECO:0000313" key="2">
    <source>
        <dbReference type="Proteomes" id="UP001151760"/>
    </source>
</evidence>
<accession>A0ABQ5DWN1</accession>
<dbReference type="EMBL" id="BQNB010015713">
    <property type="protein sequence ID" value="GJT43264.1"/>
    <property type="molecule type" value="Genomic_DNA"/>
</dbReference>
<reference evidence="1" key="2">
    <citation type="submission" date="2022-01" db="EMBL/GenBank/DDBJ databases">
        <authorList>
            <person name="Yamashiro T."/>
            <person name="Shiraishi A."/>
            <person name="Satake H."/>
            <person name="Nakayama K."/>
        </authorList>
    </citation>
    <scope>NUCLEOTIDE SEQUENCE</scope>
</reference>
<comment type="caution">
    <text evidence="1">The sequence shown here is derived from an EMBL/GenBank/DDBJ whole genome shotgun (WGS) entry which is preliminary data.</text>
</comment>
<proteinExistence type="predicted"/>
<gene>
    <name evidence="1" type="ORF">Tco_0951979</name>
</gene>
<organism evidence="1 2">
    <name type="scientific">Tanacetum coccineum</name>
    <dbReference type="NCBI Taxonomy" id="301880"/>
    <lineage>
        <taxon>Eukaryota</taxon>
        <taxon>Viridiplantae</taxon>
        <taxon>Streptophyta</taxon>
        <taxon>Embryophyta</taxon>
        <taxon>Tracheophyta</taxon>
        <taxon>Spermatophyta</taxon>
        <taxon>Magnoliopsida</taxon>
        <taxon>eudicotyledons</taxon>
        <taxon>Gunneridae</taxon>
        <taxon>Pentapetalae</taxon>
        <taxon>asterids</taxon>
        <taxon>campanulids</taxon>
        <taxon>Asterales</taxon>
        <taxon>Asteraceae</taxon>
        <taxon>Asteroideae</taxon>
        <taxon>Anthemideae</taxon>
        <taxon>Anthemidinae</taxon>
        <taxon>Tanacetum</taxon>
    </lineage>
</organism>